<evidence type="ECO:0000313" key="6">
    <source>
        <dbReference type="Proteomes" id="UP000040576"/>
    </source>
</evidence>
<evidence type="ECO:0000313" key="5">
    <source>
        <dbReference type="Proteomes" id="UP000032076"/>
    </source>
</evidence>
<feature type="compositionally biased region" description="Basic residues" evidence="2">
    <location>
        <begin position="30"/>
        <end position="40"/>
    </location>
</feature>
<feature type="compositionally biased region" description="Basic and acidic residues" evidence="2">
    <location>
        <begin position="1"/>
        <end position="17"/>
    </location>
</feature>
<dbReference type="InterPro" id="IPR012614">
    <property type="entry name" value="SASP_SspP"/>
</dbReference>
<evidence type="ECO:0000313" key="3">
    <source>
        <dbReference type="EMBL" id="CEE01568.1"/>
    </source>
</evidence>
<dbReference type="RefSeq" id="WP_072012675.1">
    <property type="nucleotide sequence ID" value="NZ_CCRF01000050.1"/>
</dbReference>
<dbReference type="Pfam" id="PF08179">
    <property type="entry name" value="SspP"/>
    <property type="match status" value="1"/>
</dbReference>
<name>A0A090IYR3_9BACI</name>
<protein>
    <submittedName>
        <fullName evidence="3">Uncharacterized protein</fullName>
    </submittedName>
</protein>
<dbReference type="OrthoDB" id="2691914at2"/>
<dbReference type="GeneID" id="92960943"/>
<evidence type="ECO:0000313" key="4">
    <source>
        <dbReference type="EMBL" id="KIO74166.1"/>
    </source>
</evidence>
<reference evidence="4 5" key="2">
    <citation type="submission" date="2015-01" db="EMBL/GenBank/DDBJ databases">
        <title>Draft Genome Sequences of Four Bacillus thermoamylovorans Strains, Isolated From Food Products.</title>
        <authorList>
            <person name="Krawcyk A.O."/>
            <person name="Berendsen E.M."/>
            <person name="Eijlander R.T."/>
            <person name="de Jong A."/>
            <person name="Wells-Bennik M."/>
            <person name="Kuipers O.P."/>
        </authorList>
    </citation>
    <scope>NUCLEOTIDE SEQUENCE [LARGE SCALE GENOMIC DNA]</scope>
    <source>
        <strain evidence="4 5">B4167</strain>
    </source>
</reference>
<dbReference type="Proteomes" id="UP000040576">
    <property type="component" value="Unassembled WGS sequence"/>
</dbReference>
<keyword evidence="1" id="KW-0749">Sporulation</keyword>
<dbReference type="AlphaFoldDB" id="A0A090IYR3"/>
<dbReference type="KEGG" id="bthv:CQJ30_09115"/>
<dbReference type="PATRIC" id="fig|35841.6.peg.1775"/>
<keyword evidence="6" id="KW-1185">Reference proteome</keyword>
<sequence length="48" mass="5201">MNKNDGSDVRKNARKGDGNGTQPEPLSGSKKVKNQNHSRKNNNPGHGM</sequence>
<feature type="region of interest" description="Disordered" evidence="2">
    <location>
        <begin position="1"/>
        <end position="48"/>
    </location>
</feature>
<dbReference type="EMBL" id="CCRF01000050">
    <property type="protein sequence ID" value="CEE01568.1"/>
    <property type="molecule type" value="Genomic_DNA"/>
</dbReference>
<accession>A0A090IYR3</accession>
<dbReference type="STRING" id="35841.B4167_0444"/>
<dbReference type="EMBL" id="JXLU01000010">
    <property type="protein sequence ID" value="KIO74166.1"/>
    <property type="molecule type" value="Genomic_DNA"/>
</dbReference>
<proteinExistence type="predicted"/>
<gene>
    <name evidence="4" type="ORF">B4167_0444</name>
    <name evidence="3" type="ORF">BT1A1_1740</name>
</gene>
<organism evidence="3 6">
    <name type="scientific">Caldibacillus thermoamylovorans</name>
    <dbReference type="NCBI Taxonomy" id="35841"/>
    <lineage>
        <taxon>Bacteria</taxon>
        <taxon>Bacillati</taxon>
        <taxon>Bacillota</taxon>
        <taxon>Bacilli</taxon>
        <taxon>Bacillales</taxon>
        <taxon>Bacillaceae</taxon>
        <taxon>Caldibacillus</taxon>
    </lineage>
</organism>
<reference evidence="3 6" key="1">
    <citation type="submission" date="2014-07" db="EMBL/GenBank/DDBJ databases">
        <authorList>
            <person name="Wibberg Daniel"/>
        </authorList>
    </citation>
    <scope>NUCLEOTIDE SEQUENCE [LARGE SCALE GENOMIC DNA]</scope>
</reference>
<evidence type="ECO:0000256" key="1">
    <source>
        <dbReference type="ARBA" id="ARBA00022969"/>
    </source>
</evidence>
<dbReference type="Proteomes" id="UP000032076">
    <property type="component" value="Unassembled WGS sequence"/>
</dbReference>
<dbReference type="GO" id="GO:0030435">
    <property type="term" value="P:sporulation resulting in formation of a cellular spore"/>
    <property type="evidence" value="ECO:0007669"/>
    <property type="project" value="UniProtKB-KW"/>
</dbReference>
<evidence type="ECO:0000256" key="2">
    <source>
        <dbReference type="SAM" id="MobiDB-lite"/>
    </source>
</evidence>